<dbReference type="RefSeq" id="WP_390194491.1">
    <property type="nucleotide sequence ID" value="NZ_JBHMEP010000005.1"/>
</dbReference>
<name>A0ABV5HQ42_9VIBR</name>
<proteinExistence type="predicted"/>
<accession>A0ABV5HQ42</accession>
<sequence>MKLNKEQLRAILDMIFGKMSDDYEPFSDEELEILSKYPNSLDLLKEMILQQQEILNHSNNVEKYISELKSKTNSGIGFEDDLTVKLYPENYQRFLDEHEANTLDLLSCEQLKDPQFSELYDSATEEMRKISSNQKNIQDWTKIDSNRKINNISINTSKLENFKNSFRENGKKGGKKVVYDDYYKLVESLIKNTDDDPSKRGFKARIYHKSIIEITRRSSKGHLIGEPSKTQAERIITSITKSICS</sequence>
<dbReference type="EMBL" id="JBHMEP010000005">
    <property type="protein sequence ID" value="MFB9136374.1"/>
    <property type="molecule type" value="Genomic_DNA"/>
</dbReference>
<dbReference type="Proteomes" id="UP001589645">
    <property type="component" value="Unassembled WGS sequence"/>
</dbReference>
<comment type="caution">
    <text evidence="1">The sequence shown here is derived from an EMBL/GenBank/DDBJ whole genome shotgun (WGS) entry which is preliminary data.</text>
</comment>
<gene>
    <name evidence="1" type="ORF">ACFFUV_15490</name>
</gene>
<protein>
    <submittedName>
        <fullName evidence="1">Uncharacterized protein</fullName>
    </submittedName>
</protein>
<evidence type="ECO:0000313" key="1">
    <source>
        <dbReference type="EMBL" id="MFB9136374.1"/>
    </source>
</evidence>
<organism evidence="1 2">
    <name type="scientific">Vibrio olivae</name>
    <dbReference type="NCBI Taxonomy" id="1243002"/>
    <lineage>
        <taxon>Bacteria</taxon>
        <taxon>Pseudomonadati</taxon>
        <taxon>Pseudomonadota</taxon>
        <taxon>Gammaproteobacteria</taxon>
        <taxon>Vibrionales</taxon>
        <taxon>Vibrionaceae</taxon>
        <taxon>Vibrio</taxon>
    </lineage>
</organism>
<keyword evidence="2" id="KW-1185">Reference proteome</keyword>
<evidence type="ECO:0000313" key="2">
    <source>
        <dbReference type="Proteomes" id="UP001589645"/>
    </source>
</evidence>
<reference evidence="1 2" key="1">
    <citation type="submission" date="2024-09" db="EMBL/GenBank/DDBJ databases">
        <authorList>
            <person name="Sun Q."/>
            <person name="Mori K."/>
        </authorList>
    </citation>
    <scope>NUCLEOTIDE SEQUENCE [LARGE SCALE GENOMIC DNA]</scope>
    <source>
        <strain evidence="1 2">CECT 8064</strain>
    </source>
</reference>